<gene>
    <name evidence="3" type="ORF">SAMN04489832_3566</name>
</gene>
<dbReference type="EMBL" id="FSQT01000002">
    <property type="protein sequence ID" value="SIN16115.1"/>
    <property type="molecule type" value="Genomic_DNA"/>
</dbReference>
<dbReference type="GO" id="GO:0005975">
    <property type="term" value="P:carbohydrate metabolic process"/>
    <property type="evidence" value="ECO:0007669"/>
    <property type="project" value="InterPro"/>
</dbReference>
<dbReference type="InterPro" id="IPR012341">
    <property type="entry name" value="6hp_glycosidase-like_sf"/>
</dbReference>
<dbReference type="Proteomes" id="UP000185124">
    <property type="component" value="Unassembled WGS sequence"/>
</dbReference>
<dbReference type="Pfam" id="PF14742">
    <property type="entry name" value="GDE_N_bis"/>
    <property type="match status" value="1"/>
</dbReference>
<dbReference type="Pfam" id="PF22422">
    <property type="entry name" value="MGH1-like_GH"/>
    <property type="match status" value="1"/>
</dbReference>
<dbReference type="SUPFAM" id="SSF48208">
    <property type="entry name" value="Six-hairpin glycosidases"/>
    <property type="match status" value="1"/>
</dbReference>
<proteinExistence type="predicted"/>
<feature type="domain" description="Mannosylglycerate hydrolase MGH1-like glycoside hydrolase" evidence="2">
    <location>
        <begin position="338"/>
        <end position="591"/>
    </location>
</feature>
<dbReference type="STRING" id="709881.SAMN04489832_3566"/>
<evidence type="ECO:0000313" key="4">
    <source>
        <dbReference type="Proteomes" id="UP000185124"/>
    </source>
</evidence>
<accession>A0A1N5Z3C3</accession>
<evidence type="ECO:0000313" key="3">
    <source>
        <dbReference type="EMBL" id="SIN16115.1"/>
    </source>
</evidence>
<dbReference type="InterPro" id="IPR054491">
    <property type="entry name" value="MGH1-like_GH"/>
</dbReference>
<organism evidence="3 4">
    <name type="scientific">Micromonospora cremea</name>
    <dbReference type="NCBI Taxonomy" id="709881"/>
    <lineage>
        <taxon>Bacteria</taxon>
        <taxon>Bacillati</taxon>
        <taxon>Actinomycetota</taxon>
        <taxon>Actinomycetes</taxon>
        <taxon>Micromonosporales</taxon>
        <taxon>Micromonosporaceae</taxon>
        <taxon>Micromonospora</taxon>
    </lineage>
</organism>
<feature type="domain" description="Putative glycogen debranching enzyme N-terminal" evidence="1">
    <location>
        <begin position="10"/>
        <end position="192"/>
    </location>
</feature>
<dbReference type="Gene3D" id="1.50.10.10">
    <property type="match status" value="1"/>
</dbReference>
<reference evidence="4" key="1">
    <citation type="submission" date="2016-12" db="EMBL/GenBank/DDBJ databases">
        <authorList>
            <person name="Varghese N."/>
            <person name="Submissions S."/>
        </authorList>
    </citation>
    <scope>NUCLEOTIDE SEQUENCE [LARGE SCALE GENOMIC DNA]</scope>
    <source>
        <strain evidence="4">DSM 45599</strain>
    </source>
</reference>
<dbReference type="AlphaFoldDB" id="A0A1N5Z3C3"/>
<sequence length="686" mass="77395">MGQSNTIRILDGNTFVVCEDTGDIEATPSEPTGLFSIDTRFLSTWVLTVNGERLNSLSFDDLQYFESRFFLVPGMATHYIDAKLSIIRERAVGGSFREQLTFLNHDEKAVDLEIRMEAASDFADLFQVKDEIVNKKGELYSEVEADRLRLGYRRGNFRRETIISSSVAARYDSKGFAYTVHLEPSEQWDTAIDVQTHAVGPGDRDLRIGLRVHGNERLALQHDLEQWIADAPKVNSEHGRVSSTYRRSLIDLAALRFSPLSLGGATLPAAGLPWFMTMFGRDSILTCLQTLPFTPQLSKTTLRILAALQGSRFDDFRDEDPGRILHEMRYGETAAFEEQPHSPYYGSVDATPLFVVLLDEYERWSGDVALVKELEQESRAALRWIDSYADLIGNGYIWYERRNSDTGLENQCWKDSWDSISYSDGTLPPFPRATCEVQGYAYDAKMRAARLARQFWGDPEFADQLEREAAELKQRFNRDFWVADGEYYALAVDPDGRQCDVLSSNNGHLLWSGIVEPERAEKLAQHLVGSRLFTGWGVRTLAEGESRYNPIGYHNGTIWPFDNSFIAWGLRRYGFAEEAATIASGILDAATYFDGRLPEAFGGYPRELTKFPVEYPTACSPQAWSTGTPLLLLRTMLGLEPHEGHLAVDPRLPMGMGRIEVLDIPGRWGRVDAFARGRIDLSNLSD</sequence>
<dbReference type="InterPro" id="IPR032856">
    <property type="entry name" value="GDE_N_bis"/>
</dbReference>
<dbReference type="InterPro" id="IPR008928">
    <property type="entry name" value="6-hairpin_glycosidase_sf"/>
</dbReference>
<evidence type="ECO:0000259" key="2">
    <source>
        <dbReference type="Pfam" id="PF22422"/>
    </source>
</evidence>
<dbReference type="OrthoDB" id="9759959at2"/>
<protein>
    <submittedName>
        <fullName evidence="3">Glycogen debranching enzyme (Alpha-1,6-glucosidase)</fullName>
    </submittedName>
</protein>
<name>A0A1N5Z3C3_9ACTN</name>
<dbReference type="RefSeq" id="WP_074313905.1">
    <property type="nucleotide sequence ID" value="NZ_FSQT01000002.1"/>
</dbReference>
<evidence type="ECO:0000259" key="1">
    <source>
        <dbReference type="Pfam" id="PF14742"/>
    </source>
</evidence>
<keyword evidence="4" id="KW-1185">Reference proteome</keyword>